<dbReference type="InterPro" id="IPR011990">
    <property type="entry name" value="TPR-like_helical_dom_sf"/>
</dbReference>
<dbReference type="Gene3D" id="1.25.40.10">
    <property type="entry name" value="Tetratricopeptide repeat domain"/>
    <property type="match status" value="1"/>
</dbReference>
<feature type="compositionally biased region" description="Low complexity" evidence="4">
    <location>
        <begin position="96"/>
        <end position="126"/>
    </location>
</feature>
<proteinExistence type="predicted"/>
<name>A0A7S2YS53_9STRA</name>
<feature type="compositionally biased region" description="Low complexity" evidence="4">
    <location>
        <begin position="541"/>
        <end position="551"/>
    </location>
</feature>
<feature type="region of interest" description="Disordered" evidence="4">
    <location>
        <begin position="1"/>
        <end position="153"/>
    </location>
</feature>
<accession>A0A7S2YS53</accession>
<evidence type="ECO:0008006" key="6">
    <source>
        <dbReference type="Google" id="ProtNLM"/>
    </source>
</evidence>
<feature type="compositionally biased region" description="Basic residues" evidence="4">
    <location>
        <begin position="86"/>
        <end position="95"/>
    </location>
</feature>
<feature type="compositionally biased region" description="Basic residues" evidence="4">
    <location>
        <begin position="34"/>
        <end position="44"/>
    </location>
</feature>
<dbReference type="Pfam" id="PF13424">
    <property type="entry name" value="TPR_12"/>
    <property type="match status" value="1"/>
</dbReference>
<feature type="compositionally biased region" description="Acidic residues" evidence="4">
    <location>
        <begin position="488"/>
        <end position="498"/>
    </location>
</feature>
<dbReference type="SUPFAM" id="SSF48452">
    <property type="entry name" value="TPR-like"/>
    <property type="match status" value="1"/>
</dbReference>
<sequence length="668" mass="74701">MAGLFNRRRSSKRHGSLAEAVDAEGPVPEPRQNMQKKRSSRWSLRRSSQKDEFSVPSSKSSKSVENGSFPSAGSSKRRVLADPKTKQRSGRRQVRRSSFGGSSGVASQSETSSNSRAKSARFSNSRKSSRRTSNMFEEEKKESASNNGDEYYETPEFRNRVAQEAADLDKEGNFFFEKGDFDKAFLSYERALKLKRATLQVDKPPEEQQNLLTETESQKASILASVATSINNMTYLRQRAGQATADETMAAYLKSLQIKREILGPNHLSVGKTLNNIGSVFYLKKEFVPALKAYENAHEIMGAQLGHDHLDVGTVLSNIGDVHSAMRHRKEALEYYRRALDIRWAKLGRADPKVIRLMEQTAALLTGRQPKKDDELSESDDEEFVKEDERRREEFKAECQALAEELVEDIKFFDLVERTMAIEMVKQKTQFVRTMRQLSNSNGHASANSVNLDNSLSARFESDFEGDSDDDSSEDLSVMSAPPNLDFESSDSESEEAPEVLAFLEEIGATRKFPKSKQPRTPPRKTAAGKQGPRTPPTSPNTPLTSTSRSPSYRRSRQSNQNSAALPQTPGGETPPRAIPSYPVHRNAHRLGKGKSATALTADERRLALMSVKERVDTLKSKRVLMEEGELDPAKAEEARQQDLIEPKRTLYLDSAQSPQAKVVPEVK</sequence>
<organism evidence="5">
    <name type="scientific">Entomoneis paludosa</name>
    <dbReference type="NCBI Taxonomy" id="265537"/>
    <lineage>
        <taxon>Eukaryota</taxon>
        <taxon>Sar</taxon>
        <taxon>Stramenopiles</taxon>
        <taxon>Ochrophyta</taxon>
        <taxon>Bacillariophyta</taxon>
        <taxon>Bacillariophyceae</taxon>
        <taxon>Bacillariophycidae</taxon>
        <taxon>Entomoneidaceae</taxon>
        <taxon>Entomoneis</taxon>
    </lineage>
</organism>
<feature type="compositionally biased region" description="Low complexity" evidence="4">
    <location>
        <begin position="54"/>
        <end position="64"/>
    </location>
</feature>
<feature type="repeat" description="TPR" evidence="3">
    <location>
        <begin position="313"/>
        <end position="346"/>
    </location>
</feature>
<feature type="compositionally biased region" description="Acidic residues" evidence="4">
    <location>
        <begin position="375"/>
        <end position="386"/>
    </location>
</feature>
<feature type="region of interest" description="Disordered" evidence="4">
    <location>
        <begin position="626"/>
        <end position="645"/>
    </location>
</feature>
<evidence type="ECO:0000256" key="3">
    <source>
        <dbReference type="PROSITE-ProRule" id="PRU00339"/>
    </source>
</evidence>
<dbReference type="PANTHER" id="PTHR45641">
    <property type="entry name" value="TETRATRICOPEPTIDE REPEAT PROTEIN (AFU_ORTHOLOGUE AFUA_6G03870)"/>
    <property type="match status" value="1"/>
</dbReference>
<dbReference type="EMBL" id="HBHT01038785">
    <property type="protein sequence ID" value="CAD9992831.1"/>
    <property type="molecule type" value="Transcribed_RNA"/>
</dbReference>
<feature type="region of interest" description="Disordered" evidence="4">
    <location>
        <begin position="366"/>
        <end position="390"/>
    </location>
</feature>
<feature type="region of interest" description="Disordered" evidence="4">
    <location>
        <begin position="461"/>
        <end position="599"/>
    </location>
</feature>
<feature type="compositionally biased region" description="Polar residues" evidence="4">
    <location>
        <begin position="65"/>
        <end position="74"/>
    </location>
</feature>
<dbReference type="InterPro" id="IPR019734">
    <property type="entry name" value="TPR_rpt"/>
</dbReference>
<reference evidence="5" key="1">
    <citation type="submission" date="2021-01" db="EMBL/GenBank/DDBJ databases">
        <authorList>
            <person name="Corre E."/>
            <person name="Pelletier E."/>
            <person name="Niang G."/>
            <person name="Scheremetjew M."/>
            <person name="Finn R."/>
            <person name="Kale V."/>
            <person name="Holt S."/>
            <person name="Cochrane G."/>
            <person name="Meng A."/>
            <person name="Brown T."/>
            <person name="Cohen L."/>
        </authorList>
    </citation>
    <scope>NUCLEOTIDE SEQUENCE</scope>
    <source>
        <strain evidence="5">CCMP125</strain>
    </source>
</reference>
<gene>
    <name evidence="5" type="ORF">APAL1065_LOCUS26073</name>
</gene>
<protein>
    <recommendedName>
        <fullName evidence="6">Kinesin light chain</fullName>
    </recommendedName>
</protein>
<evidence type="ECO:0000256" key="1">
    <source>
        <dbReference type="ARBA" id="ARBA00022737"/>
    </source>
</evidence>
<dbReference type="PANTHER" id="PTHR45641:SF19">
    <property type="entry name" value="NEPHROCYSTIN-3"/>
    <property type="match status" value="1"/>
</dbReference>
<feature type="repeat" description="TPR" evidence="3">
    <location>
        <begin position="165"/>
        <end position="198"/>
    </location>
</feature>
<keyword evidence="1" id="KW-0677">Repeat</keyword>
<evidence type="ECO:0000313" key="5">
    <source>
        <dbReference type="EMBL" id="CAD9992831.1"/>
    </source>
</evidence>
<dbReference type="AlphaFoldDB" id="A0A7S2YS53"/>
<evidence type="ECO:0000256" key="2">
    <source>
        <dbReference type="ARBA" id="ARBA00022803"/>
    </source>
</evidence>
<feature type="compositionally biased region" description="Acidic residues" evidence="4">
    <location>
        <begin position="463"/>
        <end position="474"/>
    </location>
</feature>
<dbReference type="SMART" id="SM00028">
    <property type="entry name" value="TPR"/>
    <property type="match status" value="3"/>
</dbReference>
<evidence type="ECO:0000256" key="4">
    <source>
        <dbReference type="SAM" id="MobiDB-lite"/>
    </source>
</evidence>
<dbReference type="Pfam" id="PF13181">
    <property type="entry name" value="TPR_8"/>
    <property type="match status" value="1"/>
</dbReference>
<feature type="compositionally biased region" description="Basic residues" evidence="4">
    <location>
        <begin position="1"/>
        <end position="15"/>
    </location>
</feature>
<dbReference type="PROSITE" id="PS50005">
    <property type="entry name" value="TPR"/>
    <property type="match status" value="2"/>
</dbReference>
<keyword evidence="2 3" id="KW-0802">TPR repeat</keyword>